<keyword evidence="4" id="KW-1185">Reference proteome</keyword>
<feature type="compositionally biased region" description="Basic residues" evidence="1">
    <location>
        <begin position="328"/>
        <end position="344"/>
    </location>
</feature>
<evidence type="ECO:0000259" key="2">
    <source>
        <dbReference type="Pfam" id="PF03432"/>
    </source>
</evidence>
<reference evidence="3 4" key="1">
    <citation type="submission" date="2020-03" db="EMBL/GenBank/DDBJ databases">
        <title>Genomic Encyclopedia of Type Strains, Phase III (KMG-III): the genomes of soil and plant-associated and newly described type strains.</title>
        <authorList>
            <person name="Whitman W."/>
        </authorList>
    </citation>
    <scope>NUCLEOTIDE SEQUENCE [LARGE SCALE GENOMIC DNA]</scope>
    <source>
        <strain evidence="3 4">CECT 8804</strain>
    </source>
</reference>
<organism evidence="3 4">
    <name type="scientific">Sphingomonas vulcanisoli</name>
    <dbReference type="NCBI Taxonomy" id="1658060"/>
    <lineage>
        <taxon>Bacteria</taxon>
        <taxon>Pseudomonadati</taxon>
        <taxon>Pseudomonadota</taxon>
        <taxon>Alphaproteobacteria</taxon>
        <taxon>Sphingomonadales</taxon>
        <taxon>Sphingomonadaceae</taxon>
        <taxon>Sphingomonas</taxon>
    </lineage>
</organism>
<evidence type="ECO:0000313" key="3">
    <source>
        <dbReference type="EMBL" id="NIJ09337.1"/>
    </source>
</evidence>
<proteinExistence type="predicted"/>
<dbReference type="EMBL" id="JAAOZC010000010">
    <property type="protein sequence ID" value="NIJ09337.1"/>
    <property type="molecule type" value="Genomic_DNA"/>
</dbReference>
<protein>
    <recommendedName>
        <fullName evidence="2">MobA/VirD2-like nuclease domain-containing protein</fullName>
    </recommendedName>
</protein>
<dbReference type="Proteomes" id="UP000727456">
    <property type="component" value="Unassembled WGS sequence"/>
</dbReference>
<evidence type="ECO:0000256" key="1">
    <source>
        <dbReference type="SAM" id="MobiDB-lite"/>
    </source>
</evidence>
<feature type="region of interest" description="Disordered" evidence="1">
    <location>
        <begin position="241"/>
        <end position="267"/>
    </location>
</feature>
<sequence>MIHEDAIEFLDETWRPPAGSGRAKKAAKTLPSLIGLAALTRGKGVPRGIKAKLARITARAPEVMVKVSGRQRGGTHTLAHLDYVSRHGKLEVETGDGERLSSSAELAALAAEWVDHEDRTTRRREPLTSVSLVLSMPPGHDAERVWESVRAFARVELEAFPYVMALHTDTDHPHVHVTVAARGEGGRRFNPRKEDLARWRETFARELRARGIAAEATPRRARGVVQRHDKIAVRKIGERAATKPRVRQSAARNAAKLATENPPKPKAWETRAVARQAKIRAAYKRAADLLEMGDAQERTLAKQTRQFVAEMPSPATRDRAEAIQIAKERRRLSRDRKPKERKRS</sequence>
<dbReference type="InterPro" id="IPR005094">
    <property type="entry name" value="Endonuclease_MobA/VirD2"/>
</dbReference>
<gene>
    <name evidence="3" type="ORF">FHS31_002969</name>
</gene>
<feature type="domain" description="MobA/VirD2-like nuclease" evidence="2">
    <location>
        <begin position="105"/>
        <end position="207"/>
    </location>
</feature>
<feature type="region of interest" description="Disordered" evidence="1">
    <location>
        <begin position="308"/>
        <end position="344"/>
    </location>
</feature>
<name>A0ABX0TUY3_9SPHN</name>
<comment type="caution">
    <text evidence="3">The sequence shown here is derived from an EMBL/GenBank/DDBJ whole genome shotgun (WGS) entry which is preliminary data.</text>
</comment>
<dbReference type="Pfam" id="PF03432">
    <property type="entry name" value="Relaxase"/>
    <property type="match status" value="1"/>
</dbReference>
<evidence type="ECO:0000313" key="4">
    <source>
        <dbReference type="Proteomes" id="UP000727456"/>
    </source>
</evidence>
<dbReference type="RefSeq" id="WP_341786373.1">
    <property type="nucleotide sequence ID" value="NZ_JAAOZC010000010.1"/>
</dbReference>
<accession>A0ABX0TUY3</accession>